<dbReference type="EMBL" id="BMAV01009161">
    <property type="protein sequence ID" value="GFY53236.1"/>
    <property type="molecule type" value="Genomic_DNA"/>
</dbReference>
<reference evidence="2" key="1">
    <citation type="submission" date="2020-08" db="EMBL/GenBank/DDBJ databases">
        <title>Multicomponent nature underlies the extraordinary mechanical properties of spider dragline silk.</title>
        <authorList>
            <person name="Kono N."/>
            <person name="Nakamura H."/>
            <person name="Mori M."/>
            <person name="Yoshida Y."/>
            <person name="Ohtoshi R."/>
            <person name="Malay A.D."/>
            <person name="Moran D.A.P."/>
            <person name="Tomita M."/>
            <person name="Numata K."/>
            <person name="Arakawa K."/>
        </authorList>
    </citation>
    <scope>NUCLEOTIDE SEQUENCE</scope>
</reference>
<evidence type="ECO:0000313" key="3">
    <source>
        <dbReference type="Proteomes" id="UP000886998"/>
    </source>
</evidence>
<evidence type="ECO:0000313" key="2">
    <source>
        <dbReference type="EMBL" id="GFY53236.1"/>
    </source>
</evidence>
<comment type="caution">
    <text evidence="2">The sequence shown here is derived from an EMBL/GenBank/DDBJ whole genome shotgun (WGS) entry which is preliminary data.</text>
</comment>
<gene>
    <name evidence="2" type="ORF">TNIN_405301</name>
</gene>
<sequence length="104" mass="11112">MAKHPSTGNRDDSDLSPCLLSSLITQDCYLGSASSKESPPVNRSPLMFADGQSSSGRTKEILFSTPTPSFRNRGSDSCGYLSKTFPTSRDCESAAISKVSARTK</sequence>
<dbReference type="AlphaFoldDB" id="A0A8X7C1F8"/>
<name>A0A8X7C1F8_9ARAC</name>
<accession>A0A8X7C1F8</accession>
<proteinExistence type="predicted"/>
<keyword evidence="3" id="KW-1185">Reference proteome</keyword>
<protein>
    <submittedName>
        <fullName evidence="2">Uncharacterized protein</fullName>
    </submittedName>
</protein>
<organism evidence="2 3">
    <name type="scientific">Trichonephila inaurata madagascariensis</name>
    <dbReference type="NCBI Taxonomy" id="2747483"/>
    <lineage>
        <taxon>Eukaryota</taxon>
        <taxon>Metazoa</taxon>
        <taxon>Ecdysozoa</taxon>
        <taxon>Arthropoda</taxon>
        <taxon>Chelicerata</taxon>
        <taxon>Arachnida</taxon>
        <taxon>Araneae</taxon>
        <taxon>Araneomorphae</taxon>
        <taxon>Entelegynae</taxon>
        <taxon>Araneoidea</taxon>
        <taxon>Nephilidae</taxon>
        <taxon>Trichonephila</taxon>
        <taxon>Trichonephila inaurata</taxon>
    </lineage>
</organism>
<feature type="region of interest" description="Disordered" evidence="1">
    <location>
        <begin position="32"/>
        <end position="66"/>
    </location>
</feature>
<dbReference type="Proteomes" id="UP000886998">
    <property type="component" value="Unassembled WGS sequence"/>
</dbReference>
<evidence type="ECO:0000256" key="1">
    <source>
        <dbReference type="SAM" id="MobiDB-lite"/>
    </source>
</evidence>